<keyword evidence="7 17" id="KW-0812">Transmembrane</keyword>
<dbReference type="InterPro" id="IPR005467">
    <property type="entry name" value="His_kinase_dom"/>
</dbReference>
<evidence type="ECO:0000256" key="13">
    <source>
        <dbReference type="ARBA" id="ARBA00023136"/>
    </source>
</evidence>
<feature type="modified residue" description="4-aspartylphosphate" evidence="15">
    <location>
        <position position="749"/>
    </location>
</feature>
<keyword evidence="10" id="KW-0067">ATP-binding</keyword>
<evidence type="ECO:0000256" key="15">
    <source>
        <dbReference type="PROSITE-ProRule" id="PRU00169"/>
    </source>
</evidence>
<feature type="domain" description="HPt" evidence="21">
    <location>
        <begin position="866"/>
        <end position="959"/>
    </location>
</feature>
<organism evidence="22 23">
    <name type="scientific">Massilia niabensis</name>
    <dbReference type="NCBI Taxonomy" id="544910"/>
    <lineage>
        <taxon>Bacteria</taxon>
        <taxon>Pseudomonadati</taxon>
        <taxon>Pseudomonadota</taxon>
        <taxon>Betaproteobacteria</taxon>
        <taxon>Burkholderiales</taxon>
        <taxon>Oxalobacteraceae</taxon>
        <taxon>Telluria group</taxon>
        <taxon>Massilia</taxon>
    </lineage>
</organism>
<dbReference type="SUPFAM" id="SSF52172">
    <property type="entry name" value="CheY-like"/>
    <property type="match status" value="2"/>
</dbReference>
<evidence type="ECO:0000256" key="7">
    <source>
        <dbReference type="ARBA" id="ARBA00022692"/>
    </source>
</evidence>
<dbReference type="PROSITE" id="PS50109">
    <property type="entry name" value="HIS_KIN"/>
    <property type="match status" value="1"/>
</dbReference>
<dbReference type="SUPFAM" id="SSF158472">
    <property type="entry name" value="HAMP domain-like"/>
    <property type="match status" value="1"/>
</dbReference>
<evidence type="ECO:0000256" key="6">
    <source>
        <dbReference type="ARBA" id="ARBA00022679"/>
    </source>
</evidence>
<keyword evidence="5 15" id="KW-0597">Phosphoprotein</keyword>
<keyword evidence="11 17" id="KW-1133">Transmembrane helix</keyword>
<dbReference type="CDD" id="cd06225">
    <property type="entry name" value="HAMP"/>
    <property type="match status" value="1"/>
</dbReference>
<dbReference type="InterPro" id="IPR036641">
    <property type="entry name" value="HPT_dom_sf"/>
</dbReference>
<dbReference type="SMART" id="SM00388">
    <property type="entry name" value="HisKA"/>
    <property type="match status" value="1"/>
</dbReference>
<dbReference type="Gene3D" id="6.10.340.10">
    <property type="match status" value="1"/>
</dbReference>
<evidence type="ECO:0000256" key="11">
    <source>
        <dbReference type="ARBA" id="ARBA00022989"/>
    </source>
</evidence>
<dbReference type="SMART" id="SM00304">
    <property type="entry name" value="HAMP"/>
    <property type="match status" value="1"/>
</dbReference>
<dbReference type="Pfam" id="PF01627">
    <property type="entry name" value="Hpt"/>
    <property type="match status" value="1"/>
</dbReference>
<feature type="region of interest" description="Disordered" evidence="16">
    <location>
        <begin position="671"/>
        <end position="695"/>
    </location>
</feature>
<dbReference type="PROSITE" id="PS50110">
    <property type="entry name" value="RESPONSE_REGULATORY"/>
    <property type="match status" value="2"/>
</dbReference>
<dbReference type="InterPro" id="IPR008207">
    <property type="entry name" value="Sig_transdc_His_kin_Hpt_dom"/>
</dbReference>
<dbReference type="Pfam" id="PF17152">
    <property type="entry name" value="CHASE8"/>
    <property type="match status" value="1"/>
</dbReference>
<comment type="catalytic activity">
    <reaction evidence="1">
        <text>ATP + protein L-histidine = ADP + protein N-phospho-L-histidine.</text>
        <dbReference type="EC" id="2.7.13.3"/>
    </reaction>
</comment>
<dbReference type="Gene3D" id="3.30.565.10">
    <property type="entry name" value="Histidine kinase-like ATPase, C-terminal domain"/>
    <property type="match status" value="1"/>
</dbReference>
<evidence type="ECO:0000256" key="2">
    <source>
        <dbReference type="ARBA" id="ARBA00004651"/>
    </source>
</evidence>
<dbReference type="InterPro" id="IPR003594">
    <property type="entry name" value="HATPase_dom"/>
</dbReference>
<evidence type="ECO:0000256" key="4">
    <source>
        <dbReference type="ARBA" id="ARBA00022475"/>
    </source>
</evidence>
<dbReference type="RefSeq" id="WP_379780813.1">
    <property type="nucleotide sequence ID" value="NZ_JBHSMU010000004.1"/>
</dbReference>
<feature type="modified residue" description="4-aspartylphosphate" evidence="15">
    <location>
        <position position="599"/>
    </location>
</feature>
<feature type="domain" description="Response regulatory" evidence="19">
    <location>
        <begin position="545"/>
        <end position="666"/>
    </location>
</feature>
<dbReference type="PROSITE" id="PS50894">
    <property type="entry name" value="HPT"/>
    <property type="match status" value="1"/>
</dbReference>
<dbReference type="SUPFAM" id="SSF47226">
    <property type="entry name" value="Histidine-containing phosphotransfer domain, HPT domain"/>
    <property type="match status" value="1"/>
</dbReference>
<dbReference type="PROSITE" id="PS50885">
    <property type="entry name" value="HAMP"/>
    <property type="match status" value="1"/>
</dbReference>
<keyword evidence="23" id="KW-1185">Reference proteome</keyword>
<evidence type="ECO:0000256" key="3">
    <source>
        <dbReference type="ARBA" id="ARBA00012438"/>
    </source>
</evidence>
<dbReference type="CDD" id="cd00082">
    <property type="entry name" value="HisKA"/>
    <property type="match status" value="1"/>
</dbReference>
<dbReference type="Gene3D" id="1.20.120.160">
    <property type="entry name" value="HPT domain"/>
    <property type="match status" value="1"/>
</dbReference>
<evidence type="ECO:0000256" key="9">
    <source>
        <dbReference type="ARBA" id="ARBA00022777"/>
    </source>
</evidence>
<gene>
    <name evidence="22" type="ORF">ACFPN5_05225</name>
</gene>
<evidence type="ECO:0000256" key="14">
    <source>
        <dbReference type="PROSITE-ProRule" id="PRU00110"/>
    </source>
</evidence>
<keyword evidence="4" id="KW-1003">Cell membrane</keyword>
<evidence type="ECO:0000256" key="16">
    <source>
        <dbReference type="SAM" id="MobiDB-lite"/>
    </source>
</evidence>
<dbReference type="SMART" id="SM00073">
    <property type="entry name" value="HPT"/>
    <property type="match status" value="1"/>
</dbReference>
<evidence type="ECO:0000256" key="17">
    <source>
        <dbReference type="SAM" id="Phobius"/>
    </source>
</evidence>
<comment type="caution">
    <text evidence="22">The sequence shown here is derived from an EMBL/GenBank/DDBJ whole genome shotgun (WGS) entry which is preliminary data.</text>
</comment>
<dbReference type="Pfam" id="PF02518">
    <property type="entry name" value="HATPase_c"/>
    <property type="match status" value="1"/>
</dbReference>
<dbReference type="InterPro" id="IPR033417">
    <property type="entry name" value="CHASE8"/>
</dbReference>
<dbReference type="CDD" id="cd00156">
    <property type="entry name" value="REC"/>
    <property type="match status" value="1"/>
</dbReference>
<dbReference type="CDD" id="cd16922">
    <property type="entry name" value="HATPase_EvgS-ArcB-TorS-like"/>
    <property type="match status" value="1"/>
</dbReference>
<dbReference type="InterPro" id="IPR003661">
    <property type="entry name" value="HisK_dim/P_dom"/>
</dbReference>
<sequence>MRSRWAPARIAMLLLHIASMPNLARSSLNRKLTMMSLLSTGTALLFVFVAFAVASVFNHREEAGTQLSSLAGVVAVNSADALVFNDRSLAGTLLAALKTKEDISLAALYDKRGRLFASYNSPAHVGGKPQPMLEVSGAEELAAANLAGSRLWSPRMRLYLPVMGGQSQVGVLVIEADLLPMWRDIRESVGVAGAAMCVSLLVAMVLARRFTHSIADPVTKLIEAARKVSESQNYTLRVAHQRTDELGMLIDSFNDMLAQIEGRGAALTLHRDELERQVSVRTEQLERAKNAAEAASRAKSAFLATMSHEIRTPMNGVLGMTEMLLGTSLSETQRNYTRLAKRSGEHLLVIINDILDFSKIEAGKLTIEYINFNLWDLLDDIHTVYTPQAQNKGIALDFDIANDIPVAICGDPNRLRQIMANLLGNAIKFTEQGRIEARVRVATEDSQAVMLRFEVIDTGIGISREARSRLFEAFSQADDSTTRKFGGTGLGLAISKQLVELMGGAIGVDNGARQGSVFWFTVSFDKRRVDPDAPSEQLHTLEGIRVLVVDENETSRVGLERHLAAWNVACEGAVSALDAVTRLRSAAGAGRPFDAAVIDMELTQSSGLLLATTIKADPLTRPTRLILLSPERLAADPVQRREAGVAYQLIEPARAADLFACLGTRPRGVTAPAAQFLPPPAQDGNARSGQPGAGKPRVRRVLLAEDNPVNVEVAKAMLESLGLQAHVAQNGFEALEAVRSNNFEAVLMDCQMPVMDGFAATAAIRHEETEAGRARTLPVIAITANALQGDREACLAAGMDDYLSKPFTQAELAAVVGRWMALPLSASVHHDEAPPTLPAETREVIQRDVINAGALEKIRALSQLGGDALVQKVIAAYVGDTPRQLQALHRAVDGQDADTVRRVAHSLKSASANVGADTLARLCKDLEHLGRSASVIGAADLLSDMEQEFQAVQHSLNAMLEKET</sequence>
<evidence type="ECO:0000256" key="10">
    <source>
        <dbReference type="ARBA" id="ARBA00022840"/>
    </source>
</evidence>
<dbReference type="PANTHER" id="PTHR45339:SF1">
    <property type="entry name" value="HYBRID SIGNAL TRANSDUCTION HISTIDINE KINASE J"/>
    <property type="match status" value="1"/>
</dbReference>
<dbReference type="Pfam" id="PF00072">
    <property type="entry name" value="Response_reg"/>
    <property type="match status" value="1"/>
</dbReference>
<dbReference type="InterPro" id="IPR003660">
    <property type="entry name" value="HAMP_dom"/>
</dbReference>
<evidence type="ECO:0000256" key="5">
    <source>
        <dbReference type="ARBA" id="ARBA00022553"/>
    </source>
</evidence>
<keyword evidence="8" id="KW-0547">Nucleotide-binding</keyword>
<evidence type="ECO:0000313" key="22">
    <source>
        <dbReference type="EMBL" id="MFC5459207.1"/>
    </source>
</evidence>
<comment type="subcellular location">
    <subcellularLocation>
        <location evidence="2">Cell membrane</location>
        <topology evidence="2">Multi-pass membrane protein</topology>
    </subcellularLocation>
</comment>
<dbReference type="CDD" id="cd00088">
    <property type="entry name" value="HPT"/>
    <property type="match status" value="1"/>
</dbReference>
<dbReference type="Gene3D" id="3.40.50.2300">
    <property type="match status" value="2"/>
</dbReference>
<feature type="transmembrane region" description="Helical" evidence="17">
    <location>
        <begin position="36"/>
        <end position="57"/>
    </location>
</feature>
<dbReference type="Gene3D" id="1.10.287.130">
    <property type="match status" value="1"/>
</dbReference>
<keyword evidence="9" id="KW-0418">Kinase</keyword>
<keyword evidence="6" id="KW-0808">Transferase</keyword>
<dbReference type="InterPro" id="IPR011006">
    <property type="entry name" value="CheY-like_superfamily"/>
</dbReference>
<dbReference type="SUPFAM" id="SSF55874">
    <property type="entry name" value="ATPase domain of HSP90 chaperone/DNA topoisomerase II/histidine kinase"/>
    <property type="match status" value="1"/>
</dbReference>
<protein>
    <recommendedName>
        <fullName evidence="3">histidine kinase</fullName>
        <ecNumber evidence="3">2.7.13.3</ecNumber>
    </recommendedName>
</protein>
<dbReference type="SUPFAM" id="SSF47384">
    <property type="entry name" value="Homodimeric domain of signal transducing histidine kinase"/>
    <property type="match status" value="1"/>
</dbReference>
<evidence type="ECO:0000256" key="12">
    <source>
        <dbReference type="ARBA" id="ARBA00023012"/>
    </source>
</evidence>
<keyword evidence="12" id="KW-0902">Two-component regulatory system</keyword>
<dbReference type="CDD" id="cd17546">
    <property type="entry name" value="REC_hyHK_CKI1_RcsC-like"/>
    <property type="match status" value="1"/>
</dbReference>
<feature type="modified residue" description="Phosphohistidine" evidence="14">
    <location>
        <position position="905"/>
    </location>
</feature>
<dbReference type="InterPro" id="IPR004358">
    <property type="entry name" value="Sig_transdc_His_kin-like_C"/>
</dbReference>
<dbReference type="PRINTS" id="PR00344">
    <property type="entry name" value="BCTRLSENSOR"/>
</dbReference>
<dbReference type="Pfam" id="PF00672">
    <property type="entry name" value="HAMP"/>
    <property type="match status" value="1"/>
</dbReference>
<evidence type="ECO:0000259" key="21">
    <source>
        <dbReference type="PROSITE" id="PS50894"/>
    </source>
</evidence>
<proteinExistence type="predicted"/>
<dbReference type="SMART" id="SM00448">
    <property type="entry name" value="REC"/>
    <property type="match status" value="2"/>
</dbReference>
<dbReference type="InterPro" id="IPR036097">
    <property type="entry name" value="HisK_dim/P_sf"/>
</dbReference>
<dbReference type="Proteomes" id="UP001596050">
    <property type="component" value="Unassembled WGS sequence"/>
</dbReference>
<accession>A0ABW0L297</accession>
<name>A0ABW0L297_9BURK</name>
<dbReference type="PANTHER" id="PTHR45339">
    <property type="entry name" value="HYBRID SIGNAL TRANSDUCTION HISTIDINE KINASE J"/>
    <property type="match status" value="1"/>
</dbReference>
<dbReference type="Pfam" id="PF00512">
    <property type="entry name" value="HisKA"/>
    <property type="match status" value="1"/>
</dbReference>
<keyword evidence="13 17" id="KW-0472">Membrane</keyword>
<evidence type="ECO:0000256" key="1">
    <source>
        <dbReference type="ARBA" id="ARBA00000085"/>
    </source>
</evidence>
<dbReference type="SMART" id="SM00387">
    <property type="entry name" value="HATPase_c"/>
    <property type="match status" value="1"/>
</dbReference>
<dbReference type="EMBL" id="JBHSMU010000004">
    <property type="protein sequence ID" value="MFC5459207.1"/>
    <property type="molecule type" value="Genomic_DNA"/>
</dbReference>
<dbReference type="InterPro" id="IPR036890">
    <property type="entry name" value="HATPase_C_sf"/>
</dbReference>
<evidence type="ECO:0000313" key="23">
    <source>
        <dbReference type="Proteomes" id="UP001596050"/>
    </source>
</evidence>
<evidence type="ECO:0000259" key="20">
    <source>
        <dbReference type="PROSITE" id="PS50885"/>
    </source>
</evidence>
<feature type="domain" description="Histidine kinase" evidence="18">
    <location>
        <begin position="305"/>
        <end position="526"/>
    </location>
</feature>
<dbReference type="InterPro" id="IPR001789">
    <property type="entry name" value="Sig_transdc_resp-reg_receiver"/>
</dbReference>
<evidence type="ECO:0000259" key="19">
    <source>
        <dbReference type="PROSITE" id="PS50110"/>
    </source>
</evidence>
<evidence type="ECO:0000256" key="8">
    <source>
        <dbReference type="ARBA" id="ARBA00022741"/>
    </source>
</evidence>
<evidence type="ECO:0000259" key="18">
    <source>
        <dbReference type="PROSITE" id="PS50109"/>
    </source>
</evidence>
<feature type="domain" description="Response regulatory" evidence="19">
    <location>
        <begin position="700"/>
        <end position="820"/>
    </location>
</feature>
<reference evidence="23" key="1">
    <citation type="journal article" date="2019" name="Int. J. Syst. Evol. Microbiol.">
        <title>The Global Catalogue of Microorganisms (GCM) 10K type strain sequencing project: providing services to taxonomists for standard genome sequencing and annotation.</title>
        <authorList>
            <consortium name="The Broad Institute Genomics Platform"/>
            <consortium name="The Broad Institute Genome Sequencing Center for Infectious Disease"/>
            <person name="Wu L."/>
            <person name="Ma J."/>
        </authorList>
    </citation>
    <scope>NUCLEOTIDE SEQUENCE [LARGE SCALE GENOMIC DNA]</scope>
    <source>
        <strain evidence="23">KACC 12649</strain>
    </source>
</reference>
<feature type="domain" description="HAMP" evidence="20">
    <location>
        <begin position="212"/>
        <end position="265"/>
    </location>
</feature>
<dbReference type="EC" id="2.7.13.3" evidence="3"/>